<feature type="transmembrane region" description="Helical" evidence="1">
    <location>
        <begin position="1387"/>
        <end position="1407"/>
    </location>
</feature>
<dbReference type="InterPro" id="IPR058062">
    <property type="entry name" value="SCO7613_C"/>
</dbReference>
<feature type="transmembrane region" description="Helical" evidence="1">
    <location>
        <begin position="274"/>
        <end position="294"/>
    </location>
</feature>
<feature type="transmembrane region" description="Helical" evidence="1">
    <location>
        <begin position="1240"/>
        <end position="1257"/>
    </location>
</feature>
<keyword evidence="1" id="KW-0472">Membrane</keyword>
<feature type="transmembrane region" description="Helical" evidence="1">
    <location>
        <begin position="1044"/>
        <end position="1066"/>
    </location>
</feature>
<feature type="transmembrane region" description="Helical" evidence="1">
    <location>
        <begin position="844"/>
        <end position="861"/>
    </location>
</feature>
<feature type="transmembrane region" description="Helical" evidence="1">
    <location>
        <begin position="339"/>
        <end position="358"/>
    </location>
</feature>
<feature type="transmembrane region" description="Helical" evidence="1">
    <location>
        <begin position="1101"/>
        <end position="1122"/>
    </location>
</feature>
<feature type="transmembrane region" description="Helical" evidence="1">
    <location>
        <begin position="566"/>
        <end position="583"/>
    </location>
</feature>
<feature type="transmembrane region" description="Helical" evidence="1">
    <location>
        <begin position="642"/>
        <end position="664"/>
    </location>
</feature>
<feature type="transmembrane region" description="Helical" evidence="1">
    <location>
        <begin position="1072"/>
        <end position="1094"/>
    </location>
</feature>
<feature type="transmembrane region" description="Helical" evidence="1">
    <location>
        <begin position="901"/>
        <end position="917"/>
    </location>
</feature>
<keyword evidence="1" id="KW-1133">Transmembrane helix</keyword>
<feature type="transmembrane region" description="Helical" evidence="1">
    <location>
        <begin position="1160"/>
        <end position="1176"/>
    </location>
</feature>
<dbReference type="Proteomes" id="UP000294194">
    <property type="component" value="Unassembled WGS sequence"/>
</dbReference>
<feature type="transmembrane region" description="Helical" evidence="1">
    <location>
        <begin position="249"/>
        <end position="267"/>
    </location>
</feature>
<feature type="transmembrane region" description="Helical" evidence="1">
    <location>
        <begin position="792"/>
        <end position="810"/>
    </location>
</feature>
<feature type="transmembrane region" description="Helical" evidence="1">
    <location>
        <begin position="189"/>
        <end position="208"/>
    </location>
</feature>
<feature type="transmembrane region" description="Helical" evidence="1">
    <location>
        <begin position="983"/>
        <end position="1003"/>
    </location>
</feature>
<feature type="transmembrane region" description="Helical" evidence="1">
    <location>
        <begin position="1413"/>
        <end position="1433"/>
    </location>
</feature>
<dbReference type="NCBIfam" id="NF047321">
    <property type="entry name" value="SCO7613_CTERM"/>
    <property type="match status" value="1"/>
</dbReference>
<feature type="transmembrane region" description="Helical" evidence="1">
    <location>
        <begin position="1294"/>
        <end position="1311"/>
    </location>
</feature>
<proteinExistence type="predicted"/>
<feature type="transmembrane region" description="Helical" evidence="1">
    <location>
        <begin position="955"/>
        <end position="976"/>
    </location>
</feature>
<dbReference type="EMBL" id="SISG01000001">
    <property type="protein sequence ID" value="TBN57089.1"/>
    <property type="molecule type" value="Genomic_DNA"/>
</dbReference>
<keyword evidence="1" id="KW-0812">Transmembrane</keyword>
<feature type="transmembrane region" description="Helical" evidence="1">
    <location>
        <begin position="1182"/>
        <end position="1199"/>
    </location>
</feature>
<feature type="transmembrane region" description="Helical" evidence="1">
    <location>
        <begin position="590"/>
        <end position="610"/>
    </location>
</feature>
<dbReference type="RefSeq" id="WP_130981200.1">
    <property type="nucleotide sequence ID" value="NZ_SISG01000001.1"/>
</dbReference>
<feature type="transmembrane region" description="Helical" evidence="1">
    <location>
        <begin position="1015"/>
        <end position="1032"/>
    </location>
</feature>
<feature type="transmembrane region" description="Helical" evidence="1">
    <location>
        <begin position="399"/>
        <end position="421"/>
    </location>
</feature>
<feature type="transmembrane region" description="Helical" evidence="1">
    <location>
        <begin position="510"/>
        <end position="530"/>
    </location>
</feature>
<feature type="transmembrane region" description="Helical" evidence="1">
    <location>
        <begin position="300"/>
        <end position="318"/>
    </location>
</feature>
<feature type="transmembrane region" description="Helical" evidence="1">
    <location>
        <begin position="464"/>
        <end position="490"/>
    </location>
</feature>
<organism evidence="2 3">
    <name type="scientific">Glaciihabitans arcticus</name>
    <dbReference type="NCBI Taxonomy" id="2668039"/>
    <lineage>
        <taxon>Bacteria</taxon>
        <taxon>Bacillati</taxon>
        <taxon>Actinomycetota</taxon>
        <taxon>Actinomycetes</taxon>
        <taxon>Micrococcales</taxon>
        <taxon>Microbacteriaceae</taxon>
        <taxon>Glaciihabitans</taxon>
    </lineage>
</organism>
<feature type="transmembrane region" description="Helical" evidence="1">
    <location>
        <begin position="427"/>
        <end position="443"/>
    </location>
</feature>
<feature type="transmembrane region" description="Helical" evidence="1">
    <location>
        <begin position="735"/>
        <end position="754"/>
    </location>
</feature>
<feature type="transmembrane region" description="Helical" evidence="1">
    <location>
        <begin position="542"/>
        <end position="560"/>
    </location>
</feature>
<feature type="transmembrane region" description="Helical" evidence="1">
    <location>
        <begin position="220"/>
        <end position="237"/>
    </location>
</feature>
<comment type="caution">
    <text evidence="2">The sequence shown here is derived from an EMBL/GenBank/DDBJ whole genome shotgun (WGS) entry which is preliminary data.</text>
</comment>
<gene>
    <name evidence="2" type="ORF">EYE40_06560</name>
</gene>
<feature type="transmembrane region" description="Helical" evidence="1">
    <location>
        <begin position="676"/>
        <end position="698"/>
    </location>
</feature>
<feature type="transmembrane region" description="Helical" evidence="1">
    <location>
        <begin position="1545"/>
        <end position="1561"/>
    </location>
</feature>
<feature type="transmembrane region" description="Helical" evidence="1">
    <location>
        <begin position="1211"/>
        <end position="1228"/>
    </location>
</feature>
<evidence type="ECO:0000256" key="1">
    <source>
        <dbReference type="SAM" id="Phobius"/>
    </source>
</evidence>
<feature type="transmembrane region" description="Helical" evidence="1">
    <location>
        <begin position="616"/>
        <end position="635"/>
    </location>
</feature>
<feature type="transmembrane region" description="Helical" evidence="1">
    <location>
        <begin position="1269"/>
        <end position="1288"/>
    </location>
</feature>
<evidence type="ECO:0008006" key="4">
    <source>
        <dbReference type="Google" id="ProtNLM"/>
    </source>
</evidence>
<accession>A0A4V2JEV8</accession>
<feature type="transmembrane region" description="Helical" evidence="1">
    <location>
        <begin position="1573"/>
        <end position="1592"/>
    </location>
</feature>
<feature type="transmembrane region" description="Helical" evidence="1">
    <location>
        <begin position="1519"/>
        <end position="1538"/>
    </location>
</feature>
<keyword evidence="3" id="KW-1185">Reference proteome</keyword>
<feature type="transmembrane region" description="Helical" evidence="1">
    <location>
        <begin position="873"/>
        <end position="889"/>
    </location>
</feature>
<reference evidence="3" key="1">
    <citation type="submission" date="2019-02" db="EMBL/GenBank/DDBJ databases">
        <title>Glaciihabitans arcticus sp. nov., a psychrotolerant bacterium isolated from polar soil.</title>
        <authorList>
            <person name="Dahal R.H."/>
        </authorList>
    </citation>
    <scope>NUCLEOTIDE SEQUENCE [LARGE SCALE GENOMIC DNA]</scope>
    <source>
        <strain evidence="3">RP-3-7</strain>
    </source>
</reference>
<feature type="transmembrane region" description="Helical" evidence="1">
    <location>
        <begin position="1128"/>
        <end position="1148"/>
    </location>
</feature>
<evidence type="ECO:0000313" key="2">
    <source>
        <dbReference type="EMBL" id="TBN57089.1"/>
    </source>
</evidence>
<feature type="transmembrane region" description="Helical" evidence="1">
    <location>
        <begin position="1356"/>
        <end position="1375"/>
    </location>
</feature>
<feature type="transmembrane region" description="Helical" evidence="1">
    <location>
        <begin position="364"/>
        <end position="387"/>
    </location>
</feature>
<feature type="transmembrane region" description="Helical" evidence="1">
    <location>
        <begin position="160"/>
        <end position="183"/>
    </location>
</feature>
<name>A0A4V2JEV8_9MICO</name>
<sequence>MTEPTENFAAYAGHVLFPRTPADLSNRAQCPACFHLLTSTVCDYCSLDLGHPAAAQLATVSSEAVAALDERLNIIGRIRFETSAARAAKVAAEREERIERAAAAQVAAPAVVAQPVLSQPVPVFAAPIPPISPVLPPPVTPPVAGPAAPSPARSRSSIQVLVLIAGISLLSLAAVSFLIYAFVNYGIEWRSAIIAAITVATFTIASLLRRRGYAATAEGIAVFAVVLVYLDAFAVRANNLFGAESAQPQVYWGTTLLLSALGFVLWHRLSGLRVPSVAGFSALGIGAGVLVYGLGENLETPARAYLALMAAATVGLLHPFARRAETSSSPERRGTPERLIALSVAFLALAGGLLPAFFTDSRSFFVASLAVLGVGVLSFAHVALAVRGRAVEIRPVRDFGLAFAALAGLSTASAASATLLHDPTPEFGMIVPPVAAALTVLLLDTAWRGLAHAPSIRALRIAELGAAIIAGVTALVPLSFAAWLVASAAFNGVVRFAWKLELGESLVEVSTRSGAAVAALGIVVALVIVFSAASRRLLARRLLVTISVAGVAVAAVPLLATEWLVVGGWLLIGALGLAALIAFRKRLPQSIRSVVAVGGLVATALGYLASWASLDSWLAGSAITILLLIGARWAFTAVASRAGLLAAAVLLGYVGAVGLAQQYTPGDSASDNADNAVRFGGMFALALFVIAAALPRVLSTIDRRVLFLMSLPVSLFTAAWLWFLAPAGTILLEPLTGMLVTAGLVLALLLWLVVRRDTALATERIVASASLAAAVFFAVSQLARVIDSAPLANLSPVIAVAVVAAGALAVSLVRPSAVPRDAMDLGVAIVGVLALLAPVTTTTWLSLVIAGVATLLLAIDRDGLFASASPRRFLGWLALALGTAGLWWRLGEDDVTALEPYVLPLAGALLLVALLGWRVKHSSAAAPLIALGGLLVAILPLAVTGGTGDLVRPLVVGGSSAVLLVGGSWLTAVLPLRRYLDVAAAAGAAGVLTVAVARAAALVVATETPDPRFDAWLGGAFVLLLVAAFGQARHRAEETSGVRATVGQALATVGLATLVLFEATALDGGDLAQVRVLGVIVLCALVNVIAGAVNRGPLRSVLGWTAVAGAAIMSVASLRGTLDPIELAATLVIVAFATSAAALVVTLVGRPALGRVQREIGFAVPAGLAPFLTVLGPVDTAWVVLEIAAVTALLLAISPDGLFGAASPRKHLGWVALGLAVGGLWWRLAGSEVRDVEPYVLPLAGALLLIALFVWRAHRLRAERDAAPLIALGGLLVAILPVGLNAATGPVERAVIVGAVSVTLLLAGSFLPGRAALRPYLDVASIAGALGVLVVTIGRSWFISSTPGLPDATLDAWLAVGLLVLLLGAVGQSVPRDNETRRTRERLAEGLGIVALTMGFLFEITALDGSPESLPRALGLVIVFAAVHVLSVVIDSSPFTRTVSWVGLGFSAIAAAFALLVGAVDEVEYSSLPVAVALLVGGAIHLARNSEARSWPHLGPGMLVLMVPSLLASFEDRPLWRAIGLAVVGIVIIVIGLVRKLQAPFLVASVVTIVHVVATFSPLLRELYEQNSWLVWIVVGTVGGTLLVVLAARFEKSLNTARTTLRKVADLR</sequence>
<feature type="transmembrane region" description="Helical" evidence="1">
    <location>
        <begin position="1445"/>
        <end position="1464"/>
    </location>
</feature>
<evidence type="ECO:0000313" key="3">
    <source>
        <dbReference type="Proteomes" id="UP000294194"/>
    </source>
</evidence>
<protein>
    <recommendedName>
        <fullName evidence="4">DUF2157 domain-containing protein</fullName>
    </recommendedName>
</protein>
<feature type="transmembrane region" description="Helical" evidence="1">
    <location>
        <begin position="924"/>
        <end position="943"/>
    </location>
</feature>
<feature type="transmembrane region" description="Helical" evidence="1">
    <location>
        <begin position="1323"/>
        <end position="1344"/>
    </location>
</feature>
<feature type="transmembrane region" description="Helical" evidence="1">
    <location>
        <begin position="705"/>
        <end position="723"/>
    </location>
</feature>